<dbReference type="Pfam" id="PF13378">
    <property type="entry name" value="MR_MLE_C"/>
    <property type="match status" value="1"/>
</dbReference>
<feature type="binding site" evidence="6">
    <location>
        <position position="202"/>
    </location>
    <ligand>
        <name>Mg(2+)</name>
        <dbReference type="ChEBI" id="CHEBI:18420"/>
    </ligand>
</feature>
<dbReference type="InterPro" id="IPR013341">
    <property type="entry name" value="Mandelate_racemase_N_dom"/>
</dbReference>
<evidence type="ECO:0000256" key="5">
    <source>
        <dbReference type="PIRSR" id="PIRSR634603-1"/>
    </source>
</evidence>
<feature type="active site" description="Proton acceptor; specific for (S)-substrate epimerization" evidence="5">
    <location>
        <position position="247"/>
    </location>
</feature>
<keyword evidence="2 6" id="KW-0479">Metal-binding</keyword>
<evidence type="ECO:0000313" key="10">
    <source>
        <dbReference type="Proteomes" id="UP001141619"/>
    </source>
</evidence>
<keyword evidence="3 6" id="KW-0460">Magnesium</keyword>
<reference evidence="9" key="1">
    <citation type="submission" date="2022-08" db="EMBL/GenBank/DDBJ databases">
        <authorList>
            <person name="Vandamme P."/>
            <person name="Hettiarachchi A."/>
            <person name="Peeters C."/>
            <person name="Cnockaert M."/>
            <person name="Carlier A."/>
        </authorList>
    </citation>
    <scope>NUCLEOTIDE SEQUENCE</scope>
    <source>
        <strain evidence="9">LMG 31809</strain>
    </source>
</reference>
<organism evidence="9 10">
    <name type="scientific">Govanella unica</name>
    <dbReference type="NCBI Taxonomy" id="2975056"/>
    <lineage>
        <taxon>Bacteria</taxon>
        <taxon>Pseudomonadati</taxon>
        <taxon>Pseudomonadota</taxon>
        <taxon>Alphaproteobacteria</taxon>
        <taxon>Emcibacterales</taxon>
        <taxon>Govanellaceae</taxon>
        <taxon>Govanella</taxon>
    </lineage>
</organism>
<dbReference type="RefSeq" id="WP_274944852.1">
    <property type="nucleotide sequence ID" value="NZ_JANWOI010000007.1"/>
</dbReference>
<keyword evidence="4 7" id="KW-0413">Isomerase</keyword>
<feature type="binding site" evidence="6">
    <location>
        <position position="176"/>
    </location>
    <ligand>
        <name>Mg(2+)</name>
        <dbReference type="ChEBI" id="CHEBI:18420"/>
    </ligand>
</feature>
<dbReference type="InterPro" id="IPR034593">
    <property type="entry name" value="DgoD-like"/>
</dbReference>
<gene>
    <name evidence="9" type="ORF">NYP16_14395</name>
</gene>
<evidence type="ECO:0000256" key="2">
    <source>
        <dbReference type="ARBA" id="ARBA00022723"/>
    </source>
</evidence>
<comment type="caution">
    <text evidence="9">The sequence shown here is derived from an EMBL/GenBank/DDBJ whole genome shotgun (WGS) entry which is preliminary data.</text>
</comment>
<evidence type="ECO:0000256" key="3">
    <source>
        <dbReference type="ARBA" id="ARBA00022842"/>
    </source>
</evidence>
<proteinExistence type="inferred from homology"/>
<dbReference type="Gene3D" id="3.30.390.10">
    <property type="entry name" value="Enolase-like, N-terminal domain"/>
    <property type="match status" value="1"/>
</dbReference>
<dbReference type="PROSITE" id="PS00909">
    <property type="entry name" value="MR_MLE_2"/>
    <property type="match status" value="1"/>
</dbReference>
<dbReference type="InterPro" id="IPR018110">
    <property type="entry name" value="Mandel_Rmase/mucon_lact_enz_CS"/>
</dbReference>
<dbReference type="PANTHER" id="PTHR48080:SF3">
    <property type="entry name" value="ENOLASE SUPERFAMILY MEMBER DDB_G0284701"/>
    <property type="match status" value="1"/>
</dbReference>
<dbReference type="Proteomes" id="UP001141619">
    <property type="component" value="Unassembled WGS sequence"/>
</dbReference>
<reference evidence="9" key="2">
    <citation type="journal article" date="2023" name="Syst. Appl. Microbiol.">
        <title>Govania unica gen. nov., sp. nov., a rare biosphere bacterium that represents a novel family in the class Alphaproteobacteria.</title>
        <authorList>
            <person name="Vandamme P."/>
            <person name="Peeters C."/>
            <person name="Hettiarachchi A."/>
            <person name="Cnockaert M."/>
            <person name="Carlier A."/>
        </authorList>
    </citation>
    <scope>NUCLEOTIDE SEQUENCE</scope>
    <source>
        <strain evidence="9">LMG 31809</strain>
    </source>
</reference>
<evidence type="ECO:0000259" key="8">
    <source>
        <dbReference type="SMART" id="SM00922"/>
    </source>
</evidence>
<dbReference type="GO" id="GO:0016855">
    <property type="term" value="F:racemase and epimerase activity, acting on amino acids and derivatives"/>
    <property type="evidence" value="ECO:0007669"/>
    <property type="project" value="UniProtKB-UniRule"/>
</dbReference>
<feature type="binding site" evidence="6">
    <location>
        <position position="225"/>
    </location>
    <ligand>
        <name>Mg(2+)</name>
        <dbReference type="ChEBI" id="CHEBI:18420"/>
    </ligand>
</feature>
<evidence type="ECO:0000256" key="7">
    <source>
        <dbReference type="RuleBase" id="RU366006"/>
    </source>
</evidence>
<dbReference type="Pfam" id="PF02746">
    <property type="entry name" value="MR_MLE_N"/>
    <property type="match status" value="1"/>
</dbReference>
<dbReference type="CDD" id="cd03319">
    <property type="entry name" value="L-Ala-DL-Glu_epimerase"/>
    <property type="match status" value="1"/>
</dbReference>
<dbReference type="SFLD" id="SFLDG00180">
    <property type="entry name" value="muconate_cycloisomerase"/>
    <property type="match status" value="1"/>
</dbReference>
<dbReference type="SUPFAM" id="SSF51604">
    <property type="entry name" value="Enolase C-terminal domain-like"/>
    <property type="match status" value="1"/>
</dbReference>
<sequence>MIGITLKTLSWSLSEPFKISRGEITHVEAAYLELRGPGGVIAHGEACGINYEGETPDSIITAVSAIQDDIQKGLTRQDLLDLLPVGGARNLVDAALWDYEAKTSGQPAWKLAGLSSFETVVCAQTIGIRDVKGYADRARSLRDFPLLKIKVGGDGDDMAILEAVHNAAPNSKLIVDPNQSWTMDHLTDYAARLHGLGVVLLEQPLPVDGDAELEGLRYSIPICADESIHDRSELMALRGKYDAINIKLDKTGGLTEALALARDAQQAGFQLMVGCMAGSSLAMAPGAIIAQLCGFVDLDGPLLQSTDWEHAIDYDSGYMMPVPRVLWG</sequence>
<accession>A0A9X3Z8F4</accession>
<comment type="similarity">
    <text evidence="1 7">Belongs to the mandelate racemase/muconate lactonizing enzyme family.</text>
</comment>
<dbReference type="EMBL" id="JANWOI010000007">
    <property type="protein sequence ID" value="MDA5195137.1"/>
    <property type="molecule type" value="Genomic_DNA"/>
</dbReference>
<feature type="domain" description="Mandelate racemase/muconate lactonizing enzyme C-terminal" evidence="8">
    <location>
        <begin position="131"/>
        <end position="223"/>
    </location>
</feature>
<dbReference type="GO" id="GO:0009063">
    <property type="term" value="P:amino acid catabolic process"/>
    <property type="evidence" value="ECO:0007669"/>
    <property type="project" value="InterPro"/>
</dbReference>
<dbReference type="InterPro" id="IPR034603">
    <property type="entry name" value="Dipeptide_epimerase"/>
</dbReference>
<feature type="active site" description="Proton acceptor; specific for (R)-substrate epimerization" evidence="5">
    <location>
        <position position="150"/>
    </location>
</feature>
<evidence type="ECO:0000256" key="4">
    <source>
        <dbReference type="ARBA" id="ARBA00023235"/>
    </source>
</evidence>
<dbReference type="InterPro" id="IPR029065">
    <property type="entry name" value="Enolase_C-like"/>
</dbReference>
<dbReference type="SFLD" id="SFLDS00001">
    <property type="entry name" value="Enolase"/>
    <property type="match status" value="1"/>
</dbReference>
<evidence type="ECO:0000256" key="6">
    <source>
        <dbReference type="PIRSR" id="PIRSR634603-3"/>
    </source>
</evidence>
<dbReference type="AlphaFoldDB" id="A0A9X3Z8F4"/>
<comment type="cofactor">
    <cofactor evidence="6 7">
        <name>Mg(2+)</name>
        <dbReference type="ChEBI" id="CHEBI:18420"/>
    </cofactor>
    <text evidence="6 7">Binds 1 Mg(2+) ion per subunit.</text>
</comment>
<dbReference type="SUPFAM" id="SSF54826">
    <property type="entry name" value="Enolase N-terminal domain-like"/>
    <property type="match status" value="1"/>
</dbReference>
<name>A0A9X3Z8F4_9PROT</name>
<dbReference type="PANTHER" id="PTHR48080">
    <property type="entry name" value="D-GALACTONATE DEHYDRATASE-RELATED"/>
    <property type="match status" value="1"/>
</dbReference>
<dbReference type="SMART" id="SM00922">
    <property type="entry name" value="MR_MLE"/>
    <property type="match status" value="1"/>
</dbReference>
<keyword evidence="10" id="KW-1185">Reference proteome</keyword>
<dbReference type="GO" id="GO:0000287">
    <property type="term" value="F:magnesium ion binding"/>
    <property type="evidence" value="ECO:0007669"/>
    <property type="project" value="UniProtKB-ARBA"/>
</dbReference>
<dbReference type="InterPro" id="IPR013342">
    <property type="entry name" value="Mandelate_racemase_C"/>
</dbReference>
<dbReference type="InterPro" id="IPR029017">
    <property type="entry name" value="Enolase-like_N"/>
</dbReference>
<evidence type="ECO:0000256" key="1">
    <source>
        <dbReference type="ARBA" id="ARBA00008031"/>
    </source>
</evidence>
<dbReference type="Gene3D" id="3.20.20.120">
    <property type="entry name" value="Enolase-like C-terminal domain"/>
    <property type="match status" value="1"/>
</dbReference>
<dbReference type="InterPro" id="IPR036849">
    <property type="entry name" value="Enolase-like_C_sf"/>
</dbReference>
<dbReference type="EC" id="5.1.1.-" evidence="7"/>
<evidence type="ECO:0000313" key="9">
    <source>
        <dbReference type="EMBL" id="MDA5195137.1"/>
    </source>
</evidence>
<protein>
    <recommendedName>
        <fullName evidence="7">Dipeptide epimerase</fullName>
        <ecNumber evidence="7">5.1.1.-</ecNumber>
    </recommendedName>
</protein>